<keyword evidence="3" id="KW-1185">Reference proteome</keyword>
<dbReference type="Pfam" id="PF19545">
    <property type="entry name" value="DUF6069"/>
    <property type="match status" value="1"/>
</dbReference>
<protein>
    <recommendedName>
        <fullName evidence="4">Transmembrane protein</fullName>
    </recommendedName>
</protein>
<keyword evidence="1" id="KW-1133">Transmembrane helix</keyword>
<evidence type="ECO:0008006" key="4">
    <source>
        <dbReference type="Google" id="ProtNLM"/>
    </source>
</evidence>
<dbReference type="KEGG" id="brz:CFK38_07475"/>
<keyword evidence="1" id="KW-0812">Transmembrane</keyword>
<organism evidence="2 3">
    <name type="scientific">Brachybacterium vulturis</name>
    <dbReference type="NCBI Taxonomy" id="2017484"/>
    <lineage>
        <taxon>Bacteria</taxon>
        <taxon>Bacillati</taxon>
        <taxon>Actinomycetota</taxon>
        <taxon>Actinomycetes</taxon>
        <taxon>Micrococcales</taxon>
        <taxon>Dermabacteraceae</taxon>
        <taxon>Brachybacterium</taxon>
    </lineage>
</organism>
<accession>A0A291GSY4</accession>
<name>A0A291GSY4_9MICO</name>
<proteinExistence type="predicted"/>
<gene>
    <name evidence="2" type="ORF">CFK38_07475</name>
</gene>
<evidence type="ECO:0000313" key="3">
    <source>
        <dbReference type="Proteomes" id="UP000218165"/>
    </source>
</evidence>
<evidence type="ECO:0000313" key="2">
    <source>
        <dbReference type="EMBL" id="ATG53156.1"/>
    </source>
</evidence>
<dbReference type="Proteomes" id="UP000218165">
    <property type="component" value="Chromosome"/>
</dbReference>
<sequence>MRVPVATGTLAAAALAGLLVWTLAVPVGDLSLELADGRTVGPGAVVLAAVAGGAAAWLLLALLARTRRGRARWAMIAVVVLLLSLGSPALAGASGGALPVLLLMHLLVGGMLILGLRRSAVPRAAGGRTVSTEAP</sequence>
<evidence type="ECO:0000256" key="1">
    <source>
        <dbReference type="SAM" id="Phobius"/>
    </source>
</evidence>
<keyword evidence="1" id="KW-0472">Membrane</keyword>
<reference evidence="3" key="1">
    <citation type="submission" date="2017-09" db="EMBL/GenBank/DDBJ databases">
        <title>Brachybacterium sp. VM2412.</title>
        <authorList>
            <person name="Tak E.J."/>
            <person name="Bae J.-W."/>
        </authorList>
    </citation>
    <scope>NUCLEOTIDE SEQUENCE [LARGE SCALE GENOMIC DNA]</scope>
    <source>
        <strain evidence="3">VM2412</strain>
    </source>
</reference>
<feature type="transmembrane region" description="Helical" evidence="1">
    <location>
        <begin position="40"/>
        <end position="64"/>
    </location>
</feature>
<dbReference type="InterPro" id="IPR045713">
    <property type="entry name" value="DUF6069"/>
</dbReference>
<dbReference type="AlphaFoldDB" id="A0A291GSY4"/>
<feature type="transmembrane region" description="Helical" evidence="1">
    <location>
        <begin position="97"/>
        <end position="116"/>
    </location>
</feature>
<dbReference type="EMBL" id="CP023563">
    <property type="protein sequence ID" value="ATG53156.1"/>
    <property type="molecule type" value="Genomic_DNA"/>
</dbReference>
<feature type="transmembrane region" description="Helical" evidence="1">
    <location>
        <begin position="71"/>
        <end position="91"/>
    </location>
</feature>